<dbReference type="EMBL" id="RJUR01000014">
    <property type="protein sequence ID" value="ROQ48919.1"/>
    <property type="molecule type" value="Genomic_DNA"/>
</dbReference>
<reference evidence="1 2" key="1">
    <citation type="submission" date="2018-11" db="EMBL/GenBank/DDBJ databases">
        <title>Genomic analyses of the natural microbiome of Caenorhabditis elegans.</title>
        <authorList>
            <person name="Samuel B."/>
        </authorList>
    </citation>
    <scope>NUCLEOTIDE SEQUENCE [LARGE SCALE GENOMIC DNA]</scope>
    <source>
        <strain evidence="1 2">BIGb0473</strain>
    </source>
</reference>
<dbReference type="AlphaFoldDB" id="A0A9X8EFE8"/>
<dbReference type="Proteomes" id="UP000269115">
    <property type="component" value="Unassembled WGS sequence"/>
</dbReference>
<proteinExistence type="predicted"/>
<organism evidence="1 2">
    <name type="scientific">Pseudomonas putida</name>
    <name type="common">Arthrobacter siderocapsulatus</name>
    <dbReference type="NCBI Taxonomy" id="303"/>
    <lineage>
        <taxon>Bacteria</taxon>
        <taxon>Pseudomonadati</taxon>
        <taxon>Pseudomonadota</taxon>
        <taxon>Gammaproteobacteria</taxon>
        <taxon>Pseudomonadales</taxon>
        <taxon>Pseudomonadaceae</taxon>
        <taxon>Pseudomonas</taxon>
    </lineage>
</organism>
<name>A0A9X8EFE8_PSEPU</name>
<evidence type="ECO:0000313" key="2">
    <source>
        <dbReference type="Proteomes" id="UP000269115"/>
    </source>
</evidence>
<protein>
    <submittedName>
        <fullName evidence="1">Uncharacterized protein</fullName>
    </submittedName>
</protein>
<dbReference type="RefSeq" id="WP_157811395.1">
    <property type="nucleotide sequence ID" value="NZ_RJUR01000014.1"/>
</dbReference>
<gene>
    <name evidence="1" type="ORF">EDF85_3222</name>
</gene>
<comment type="caution">
    <text evidence="1">The sequence shown here is derived from an EMBL/GenBank/DDBJ whole genome shotgun (WGS) entry which is preliminary data.</text>
</comment>
<evidence type="ECO:0000313" key="1">
    <source>
        <dbReference type="EMBL" id="ROQ48919.1"/>
    </source>
</evidence>
<sequence length="56" mass="6353">MQSKTVELQSPALDSMTEIKRPALKLSELDPGTLSDFEAMFGLWKEADHCDKELRD</sequence>
<accession>A0A9X8EFE8</accession>